<reference evidence="2" key="1">
    <citation type="submission" date="2017-03" db="EMBL/GenBank/DDBJ databases">
        <title>Phytopthora megakarya and P. palmivora, two closely related causual agents of cacao black pod achieved similar genome size and gene model numbers by different mechanisms.</title>
        <authorList>
            <person name="Ali S."/>
            <person name="Shao J."/>
            <person name="Larry D.J."/>
            <person name="Kronmiller B."/>
            <person name="Shen D."/>
            <person name="Strem M.D."/>
            <person name="Melnick R.L."/>
            <person name="Guiltinan M.J."/>
            <person name="Tyler B.M."/>
            <person name="Meinhardt L.W."/>
            <person name="Bailey B.A."/>
        </authorList>
    </citation>
    <scope>NUCLEOTIDE SEQUENCE [LARGE SCALE GENOMIC DNA]</scope>
    <source>
        <strain evidence="2">zdho120</strain>
    </source>
</reference>
<organism evidence="1 2">
    <name type="scientific">Phytophthora megakarya</name>
    <dbReference type="NCBI Taxonomy" id="4795"/>
    <lineage>
        <taxon>Eukaryota</taxon>
        <taxon>Sar</taxon>
        <taxon>Stramenopiles</taxon>
        <taxon>Oomycota</taxon>
        <taxon>Peronosporomycetes</taxon>
        <taxon>Peronosporales</taxon>
        <taxon>Peronosporaceae</taxon>
        <taxon>Phytophthora</taxon>
    </lineage>
</organism>
<evidence type="ECO:0000313" key="2">
    <source>
        <dbReference type="Proteomes" id="UP000198211"/>
    </source>
</evidence>
<keyword evidence="2" id="KW-1185">Reference proteome</keyword>
<protein>
    <submittedName>
        <fullName evidence="1">Uncharacterized protein</fullName>
    </submittedName>
</protein>
<dbReference type="EMBL" id="NBNE01016625">
    <property type="protein sequence ID" value="OWY93147.1"/>
    <property type="molecule type" value="Genomic_DNA"/>
</dbReference>
<proteinExistence type="predicted"/>
<accession>A0A225UIU8</accession>
<name>A0A225UIU8_9STRA</name>
<sequence>MLSGSQNQRPCRSNSDLEESIDAVLKKKTYETSFNEGWDALQKVASGNYANLPQFCFGLSAVFANTASIESDVSIFLEVGIG</sequence>
<dbReference type="STRING" id="4795.A0A225UIU8"/>
<gene>
    <name evidence="1" type="ORF">PHMEG_00037563</name>
</gene>
<dbReference type="AlphaFoldDB" id="A0A225UIU8"/>
<comment type="caution">
    <text evidence="1">The sequence shown here is derived from an EMBL/GenBank/DDBJ whole genome shotgun (WGS) entry which is preliminary data.</text>
</comment>
<evidence type="ECO:0000313" key="1">
    <source>
        <dbReference type="EMBL" id="OWY93147.1"/>
    </source>
</evidence>
<dbReference type="Proteomes" id="UP000198211">
    <property type="component" value="Unassembled WGS sequence"/>
</dbReference>